<dbReference type="EMBL" id="CP129675">
    <property type="protein sequence ID" value="XDS46551.1"/>
    <property type="molecule type" value="Genomic_DNA"/>
</dbReference>
<dbReference type="InterPro" id="IPR032300">
    <property type="entry name" value="Antigen_C"/>
</dbReference>
<sequence>MRNWKKGTTIAAALVAALSTSVSPLAAYADGGGGSGGGGTGSGGDGQISFTYQDSYGAPTLGNVDIALAAMGLTSYNDASHPADASANTALNSAVSECQSRYATKHNGDTNAGCRLVSVGAVSTDGKYTGSTGGFTTSQWASAWNAETQGKSYSHEGVAYQTTTPFSNGVTTINALVAREAAKTPGIIVIVLSSDEPPVAYKLSVSTKQASAASMKVGSTAAVHDVITTSNNGSSLSENLTAKVIMHYDGQRNGYVAARSVTKSMAIRNDGSKNSPDFTPSDFGMSHWQEGTYWFDVQVAKQGKMQAAVDTTDPEASESFSVAAVPPVKPGKSIEEGTSADQMVNRTTITTGTGRGGYEMTIKDTITPNGVSYGISNYKLVDTSDGNKDVSGQFTINWDRNANTVTAVRAASKGEMPSDHTFTFSFDVTVAKPDFSKVDDVASVKWNQEPSVNTDDKSFPTWRPNPDKSWIKYVDGKWQAVIDPSRSNQTGADTETFLDGDKVGSVVNGTVAAHLIQAPTKLTLTDDWAKADYIFDAADASKIRVYEADASSEKQSSVADIANTGKDVTDQFTITVNGTTATATAKADYLASLKGLAKAQQLTLLIPGTVNFANGGGAEQVRSDFGKNAGDELTFCTNPPSDESPVTHSSLSTGTAGAGLTNAGSETVNTQSEDTNEPEICGYVPPVTKDVLAESSQGGDQSSVDGKTVFPGQKVEYKLETTPKLPANLAYQVTNVGVTDSYDQYLNVDKQTLEVTDLNTGNIIPKSQYTNTWDDTAHTVRIAFSDAWVKANWKAGSNPRIIVRFEGTVSKDAPANTKVDNQWKLTLNNSITPSNIVENTPPDDNPSKQDTQKDAKINIDGKTAVLGDRIYYRVNLDASKLDNTAYVVQRLGMVDDYDEQYLKLDTTGIHVLDAQGSDVTGKFNIQEKDGIVYAFFKTVDTTIPATGETVKGDPQPSDLKAYSTEKLDPLTSPAIDQKVLGQTYQIVLPMTVKAVKDGYTVKNTAIQVTNNEQKLTNTVSNPLKEINPSKDVTVNVGGASADGQSIYLNHLFLYQLDSSTLHTNRAYKEITDWKITDGYDQSHDRYTGQWAVYATKDVVEYQDGKAVTLAAKGDRIAGSGVDSTKFGGDLFTASDKDGVLTVTATARYLAIASSNDTTEQGWRAYVQMERIKTGDVKNQFVETLNGQDRPSNVVVTHTPDQTPSISIEKYDAKSGMKAGDRNDPKDALDVTGDTQIVFHITNTGKASLSKIDLKDQTIAGSGTVVDFKYPANWNTLVLKPGASVDVTGTLKGTKSNDHHTDRAKVTAQPIIDCPAIDTDPFDGKNPTVDPSKVCYDTAISAHDDWNGYNKPAPAKNALAKTGADIFWLAAAVVLLAGGGAGLFLYRRSLALSDASGKDTDSKE</sequence>
<dbReference type="RefSeq" id="WP_369343132.1">
    <property type="nucleotide sequence ID" value="NZ_CP129675.1"/>
</dbReference>
<feature type="compositionally biased region" description="Basic and acidic residues" evidence="1">
    <location>
        <begin position="845"/>
        <end position="855"/>
    </location>
</feature>
<gene>
    <name evidence="6" type="ORF">QN217_10595</name>
</gene>
<feature type="compositionally biased region" description="Low complexity" evidence="1">
    <location>
        <begin position="647"/>
        <end position="665"/>
    </location>
</feature>
<organism evidence="6">
    <name type="scientific">Bifidobacterium fermentum</name>
    <dbReference type="NCBI Taxonomy" id="3059035"/>
    <lineage>
        <taxon>Bacteria</taxon>
        <taxon>Bacillati</taxon>
        <taxon>Actinomycetota</taxon>
        <taxon>Actinomycetes</taxon>
        <taxon>Bifidobacteriales</taxon>
        <taxon>Bifidobacteriaceae</taxon>
        <taxon>Bifidobacterium</taxon>
    </lineage>
</organism>
<accession>A0AB39UBV9</accession>
<protein>
    <submittedName>
        <fullName evidence="6">LPXTG cell wall anchor domain-containing protein</fullName>
    </submittedName>
</protein>
<feature type="domain" description="Cell surface antigen C-terminal" evidence="4">
    <location>
        <begin position="1027"/>
        <end position="1199"/>
    </location>
</feature>
<name>A0AB39UBV9_9BIFI</name>
<feature type="signal peptide" evidence="3">
    <location>
        <begin position="1"/>
        <end position="26"/>
    </location>
</feature>
<reference evidence="6" key="1">
    <citation type="submission" date="2023-07" db="EMBL/GenBank/DDBJ databases">
        <title>Bifidobacterium aquikefiriaerophilum sp. nov. and Bifidobacterium eccum sp. nov., isolated from water kefir.</title>
        <authorList>
            <person name="Breselge S."/>
            <person name="Bellassi P."/>
            <person name="Barcenilla C."/>
            <person name="Alvarez-Ordonez A."/>
            <person name="Morelli L."/>
            <person name="Cotter P.D."/>
        </authorList>
    </citation>
    <scope>NUCLEOTIDE SEQUENCE</scope>
    <source>
        <strain evidence="6">WK048_4_13</strain>
    </source>
</reference>
<dbReference type="Pfam" id="PF16364">
    <property type="entry name" value="Antigen_C"/>
    <property type="match status" value="1"/>
</dbReference>
<dbReference type="InterPro" id="IPR026345">
    <property type="entry name" value="Adh_isopep-form_adh_dom"/>
</dbReference>
<evidence type="ECO:0000313" key="6">
    <source>
        <dbReference type="EMBL" id="XDS46551.1"/>
    </source>
</evidence>
<keyword evidence="2" id="KW-0472">Membrane</keyword>
<feature type="chain" id="PRO_5044262165" evidence="3">
    <location>
        <begin position="27"/>
        <end position="1403"/>
    </location>
</feature>
<feature type="domain" description="Adhesin isopeptide-forming adherence" evidence="5">
    <location>
        <begin position="699"/>
        <end position="840"/>
    </location>
</feature>
<feature type="region of interest" description="Disordered" evidence="1">
    <location>
        <begin position="832"/>
        <end position="855"/>
    </location>
</feature>
<dbReference type="NCBIfam" id="TIGR04228">
    <property type="entry name" value="isopep_sspB_C2"/>
    <property type="match status" value="1"/>
</dbReference>
<keyword evidence="2" id="KW-0812">Transmembrane</keyword>
<proteinExistence type="predicted"/>
<dbReference type="InterPro" id="IPR026466">
    <property type="entry name" value="Fim_isopep_form_D2_dom"/>
</dbReference>
<evidence type="ECO:0000259" key="5">
    <source>
        <dbReference type="Pfam" id="PF17998"/>
    </source>
</evidence>
<evidence type="ECO:0000256" key="3">
    <source>
        <dbReference type="SAM" id="SignalP"/>
    </source>
</evidence>
<evidence type="ECO:0000259" key="4">
    <source>
        <dbReference type="Pfam" id="PF16364"/>
    </source>
</evidence>
<feature type="transmembrane region" description="Helical" evidence="2">
    <location>
        <begin position="1365"/>
        <end position="1385"/>
    </location>
</feature>
<keyword evidence="3" id="KW-0732">Signal</keyword>
<evidence type="ECO:0000256" key="2">
    <source>
        <dbReference type="SAM" id="Phobius"/>
    </source>
</evidence>
<keyword evidence="2" id="KW-1133">Transmembrane helix</keyword>
<feature type="domain" description="Adhesin isopeptide-forming adherence" evidence="5">
    <location>
        <begin position="846"/>
        <end position="1023"/>
    </location>
</feature>
<evidence type="ECO:0000256" key="1">
    <source>
        <dbReference type="SAM" id="MobiDB-lite"/>
    </source>
</evidence>
<dbReference type="Pfam" id="PF17998">
    <property type="entry name" value="AgI_II_C2"/>
    <property type="match status" value="2"/>
</dbReference>
<dbReference type="Gene3D" id="2.60.40.740">
    <property type="match status" value="3"/>
</dbReference>
<dbReference type="NCBIfam" id="TIGR04226">
    <property type="entry name" value="RrgB_K2N_iso_D2"/>
    <property type="match status" value="1"/>
</dbReference>
<feature type="region of interest" description="Disordered" evidence="1">
    <location>
        <begin position="638"/>
        <end position="678"/>
    </location>
</feature>